<name>A0A9J5Y355_SOLCO</name>
<comment type="caution">
    <text evidence="1">The sequence shown here is derived from an EMBL/GenBank/DDBJ whole genome shotgun (WGS) entry which is preliminary data.</text>
</comment>
<keyword evidence="2" id="KW-1185">Reference proteome</keyword>
<dbReference type="AlphaFoldDB" id="A0A9J5Y355"/>
<protein>
    <submittedName>
        <fullName evidence="1">Uncharacterized protein</fullName>
    </submittedName>
</protein>
<evidence type="ECO:0000313" key="2">
    <source>
        <dbReference type="Proteomes" id="UP000824120"/>
    </source>
</evidence>
<gene>
    <name evidence="1" type="ORF">H5410_044064</name>
</gene>
<accession>A0A9J5Y355</accession>
<organism evidence="1 2">
    <name type="scientific">Solanum commersonii</name>
    <name type="common">Commerson's wild potato</name>
    <name type="synonym">Commerson's nightshade</name>
    <dbReference type="NCBI Taxonomy" id="4109"/>
    <lineage>
        <taxon>Eukaryota</taxon>
        <taxon>Viridiplantae</taxon>
        <taxon>Streptophyta</taxon>
        <taxon>Embryophyta</taxon>
        <taxon>Tracheophyta</taxon>
        <taxon>Spermatophyta</taxon>
        <taxon>Magnoliopsida</taxon>
        <taxon>eudicotyledons</taxon>
        <taxon>Gunneridae</taxon>
        <taxon>Pentapetalae</taxon>
        <taxon>asterids</taxon>
        <taxon>lamiids</taxon>
        <taxon>Solanales</taxon>
        <taxon>Solanaceae</taxon>
        <taxon>Solanoideae</taxon>
        <taxon>Solaneae</taxon>
        <taxon>Solanum</taxon>
    </lineage>
</organism>
<dbReference type="Proteomes" id="UP000824120">
    <property type="component" value="Chromosome 8"/>
</dbReference>
<proteinExistence type="predicted"/>
<reference evidence="1 2" key="1">
    <citation type="submission" date="2020-09" db="EMBL/GenBank/DDBJ databases">
        <title>De no assembly of potato wild relative species, Solanum commersonii.</title>
        <authorList>
            <person name="Cho K."/>
        </authorList>
    </citation>
    <scope>NUCLEOTIDE SEQUENCE [LARGE SCALE GENOMIC DNA]</scope>
    <source>
        <strain evidence="1">LZ3.2</strain>
        <tissue evidence="1">Leaf</tissue>
    </source>
</reference>
<dbReference type="EMBL" id="JACXVP010000008">
    <property type="protein sequence ID" value="KAG5593550.1"/>
    <property type="molecule type" value="Genomic_DNA"/>
</dbReference>
<evidence type="ECO:0000313" key="1">
    <source>
        <dbReference type="EMBL" id="KAG5593550.1"/>
    </source>
</evidence>
<sequence length="76" mass="8663">MSHFQSETKPGVGKPPFCRFSCAIVYGLFDLSYKANWPSWPKPPIFKVKRTPEQVNPSFCRFSCAIVYGLLGDIEF</sequence>